<sequence>MRWNIGLGVRLGRAAAFGAAMFASAFISGCGGESPNQLAAAEETSTSAANGYTDTYTQTKFPIVLCHGMAGFDELFGVVDYFHGIESSLASGGARVFVTQVPAFSSTEARGEELLQQVEEIVAVTGAKKVNLIGHSHGGLDIRYVATMRPDLVASVTSVGSPHHGADLADFLRDNMTEGGFSEAVLSLFANSLGTILGLLSGQTSPQNSVAALESLSSEGAAAYNATYGAGLPAAWCGEGAHVVNGIRYFSWSGTSKVTNVLDVSDYPMGLTGILYDDANDGLVGRCSSHLGDVIRDDYKMNHLDEVNQLFGITAPFQTSPKSVFRAHANRLKTLGL</sequence>
<dbReference type="EMBL" id="JAQNDO010000001">
    <property type="protein sequence ID" value="MDC0747993.1"/>
    <property type="molecule type" value="Genomic_DNA"/>
</dbReference>
<proteinExistence type="predicted"/>
<name>A0ABT5F3L1_9BACT</name>
<organism evidence="3 4">
    <name type="scientific">Polyangium mundeleinium</name>
    <dbReference type="NCBI Taxonomy" id="2995306"/>
    <lineage>
        <taxon>Bacteria</taxon>
        <taxon>Pseudomonadati</taxon>
        <taxon>Myxococcota</taxon>
        <taxon>Polyangia</taxon>
        <taxon>Polyangiales</taxon>
        <taxon>Polyangiaceae</taxon>
        <taxon>Polyangium</taxon>
    </lineage>
</organism>
<reference evidence="3 4" key="1">
    <citation type="submission" date="2022-11" db="EMBL/GenBank/DDBJ databases">
        <title>Minimal conservation of predation-associated metabolite biosynthetic gene clusters underscores biosynthetic potential of Myxococcota including descriptions for ten novel species: Archangium lansinium sp. nov., Myxococcus landrumus sp. nov., Nannocystis bai.</title>
        <authorList>
            <person name="Ahearne A."/>
            <person name="Stevens C."/>
            <person name="Dowd S."/>
        </authorList>
    </citation>
    <scope>NUCLEOTIDE SEQUENCE [LARGE SCALE GENOMIC DNA]</scope>
    <source>
        <strain evidence="3 4">RJM3</strain>
    </source>
</reference>
<accession>A0ABT5F3L1</accession>
<gene>
    <name evidence="3" type="ORF">POL67_42075</name>
</gene>
<dbReference type="RefSeq" id="WP_271926747.1">
    <property type="nucleotide sequence ID" value="NZ_JAQNDO010000001.1"/>
</dbReference>
<dbReference type="InterPro" id="IPR029058">
    <property type="entry name" value="AB_hydrolase_fold"/>
</dbReference>
<dbReference type="Pfam" id="PF00561">
    <property type="entry name" value="Abhydrolase_1"/>
    <property type="match status" value="1"/>
</dbReference>
<evidence type="ECO:0000313" key="3">
    <source>
        <dbReference type="EMBL" id="MDC0747993.1"/>
    </source>
</evidence>
<evidence type="ECO:0000256" key="1">
    <source>
        <dbReference type="SAM" id="SignalP"/>
    </source>
</evidence>
<dbReference type="Gene3D" id="3.40.50.1820">
    <property type="entry name" value="alpha/beta hydrolase"/>
    <property type="match status" value="1"/>
</dbReference>
<evidence type="ECO:0000313" key="4">
    <source>
        <dbReference type="Proteomes" id="UP001221411"/>
    </source>
</evidence>
<dbReference type="Proteomes" id="UP001221411">
    <property type="component" value="Unassembled WGS sequence"/>
</dbReference>
<feature type="domain" description="AB hydrolase-1" evidence="2">
    <location>
        <begin position="62"/>
        <end position="207"/>
    </location>
</feature>
<keyword evidence="1" id="KW-0732">Signal</keyword>
<feature type="chain" id="PRO_5045840385" evidence="1">
    <location>
        <begin position="26"/>
        <end position="337"/>
    </location>
</feature>
<comment type="caution">
    <text evidence="3">The sequence shown here is derived from an EMBL/GenBank/DDBJ whole genome shotgun (WGS) entry which is preliminary data.</text>
</comment>
<dbReference type="SUPFAM" id="SSF53474">
    <property type="entry name" value="alpha/beta-Hydrolases"/>
    <property type="match status" value="1"/>
</dbReference>
<feature type="signal peptide" evidence="1">
    <location>
        <begin position="1"/>
        <end position="25"/>
    </location>
</feature>
<keyword evidence="4" id="KW-1185">Reference proteome</keyword>
<dbReference type="PROSITE" id="PS51257">
    <property type="entry name" value="PROKAR_LIPOPROTEIN"/>
    <property type="match status" value="1"/>
</dbReference>
<dbReference type="InterPro" id="IPR000073">
    <property type="entry name" value="AB_hydrolase_1"/>
</dbReference>
<protein>
    <submittedName>
        <fullName evidence="3">Triacylglycerol lipase</fullName>
    </submittedName>
</protein>
<evidence type="ECO:0000259" key="2">
    <source>
        <dbReference type="Pfam" id="PF00561"/>
    </source>
</evidence>